<feature type="compositionally biased region" description="Low complexity" evidence="6">
    <location>
        <begin position="552"/>
        <end position="561"/>
    </location>
</feature>
<dbReference type="GO" id="GO:0016851">
    <property type="term" value="F:magnesium chelatase activity"/>
    <property type="evidence" value="ECO:0007669"/>
    <property type="project" value="UniProtKB-EC"/>
</dbReference>
<dbReference type="PANTHER" id="PTHR43473">
    <property type="entry name" value="MAGNESIUM-CHELATASE SUBUNIT CHLD, CHLOROPLASTIC"/>
    <property type="match status" value="1"/>
</dbReference>
<evidence type="ECO:0000256" key="4">
    <source>
        <dbReference type="ARBA" id="ARBA00022741"/>
    </source>
</evidence>
<dbReference type="EC" id="6.6.1.1" evidence="3"/>
<proteinExistence type="inferred from homology"/>
<feature type="domain" description="Magnesium chelatase ChlI-like catalytic" evidence="7">
    <location>
        <begin position="343"/>
        <end position="411"/>
    </location>
</feature>
<feature type="domain" description="ChlI/MoxR AAA lid" evidence="8">
    <location>
        <begin position="488"/>
        <end position="532"/>
    </location>
</feature>
<sequence length="586" mass="64605">MTLATTCSSLPLFHLHLQSSSPVLFFPSSSRFNPKKRFHARSTTRFTRVLAVSNTALDSNNGAAAAIGSESEDPSSSYGRRYFPLAAVVGQDAIKTALLLGAIDREIGGIAISGRRGTAKTVVSPVSLQVVCLPTETFPKLPLGSPRSTGDKTLTETIPSIEGPRHSPQRESFCCCNPYVEHIGIPLSNSYVSLRRFRDNEWVTIIPSVEGGVLDPQQKGVPQLEIQPASSWETGEVSASSPTEVLLKLREPFCALFGVRETKPIQGQYFPLRVQDTPLNKSHFLVAVIFHRWEDGLAQRAEFDSNGNVKTQVVRSPFVQIPLGVTEDRLIGSVDVEESVKTGTTVFQPGLLAEAHRGVLYVDEINLLDEGISNLLLNVLTEGVNIVEREGISFKHPCKPLLIATYNPEEGAVREHLLDRIAINLSADLPMNFEDRVAAVGIATQFQEASNKVFKMVEEETEYAKTQIILAREYLKDVTIGREQLKYLVMEALRGGCQGHRAELYAARVAKCLAALEGRERVGVDDLKKAVKYSYYDFAPVELVILPRSIVNENPPDQQNQQPPPPPPPPQNEDSGEEQNEEEEQE</sequence>
<dbReference type="Proteomes" id="UP000593574">
    <property type="component" value="Unassembled WGS sequence"/>
</dbReference>
<dbReference type="UniPathway" id="UPA00668"/>
<dbReference type="Pfam" id="PF17863">
    <property type="entry name" value="AAA_lid_2"/>
    <property type="match status" value="1"/>
</dbReference>
<comment type="pathway">
    <text evidence="1">Porphyrin-containing compound metabolism; chlorophyll biosynthesis.</text>
</comment>
<keyword evidence="5" id="KW-0067">ATP-binding</keyword>
<comment type="similarity">
    <text evidence="2">Belongs to the Mg-chelatase subunits D/I family.</text>
</comment>
<dbReference type="GO" id="GO:0015995">
    <property type="term" value="P:chlorophyll biosynthetic process"/>
    <property type="evidence" value="ECO:0007669"/>
    <property type="project" value="UniProtKB-UniPathway"/>
</dbReference>
<feature type="region of interest" description="Disordered" evidence="6">
    <location>
        <begin position="549"/>
        <end position="586"/>
    </location>
</feature>
<evidence type="ECO:0000259" key="8">
    <source>
        <dbReference type="Pfam" id="PF17863"/>
    </source>
</evidence>
<dbReference type="InterPro" id="IPR041628">
    <property type="entry name" value="ChlI/MoxR_AAA_lid"/>
</dbReference>
<dbReference type="AlphaFoldDB" id="A0A7J8ZAW2"/>
<evidence type="ECO:0000313" key="10">
    <source>
        <dbReference type="Proteomes" id="UP000593574"/>
    </source>
</evidence>
<evidence type="ECO:0000256" key="6">
    <source>
        <dbReference type="SAM" id="MobiDB-lite"/>
    </source>
</evidence>
<evidence type="ECO:0000313" key="9">
    <source>
        <dbReference type="EMBL" id="MBA0708409.1"/>
    </source>
</evidence>
<organism evidence="9 10">
    <name type="scientific">Gossypium laxum</name>
    <dbReference type="NCBI Taxonomy" id="34288"/>
    <lineage>
        <taxon>Eukaryota</taxon>
        <taxon>Viridiplantae</taxon>
        <taxon>Streptophyta</taxon>
        <taxon>Embryophyta</taxon>
        <taxon>Tracheophyta</taxon>
        <taxon>Spermatophyta</taxon>
        <taxon>Magnoliopsida</taxon>
        <taxon>eudicotyledons</taxon>
        <taxon>Gunneridae</taxon>
        <taxon>Pentapetalae</taxon>
        <taxon>rosids</taxon>
        <taxon>malvids</taxon>
        <taxon>Malvales</taxon>
        <taxon>Malvaceae</taxon>
        <taxon>Malvoideae</taxon>
        <taxon>Gossypium</taxon>
    </lineage>
</organism>
<dbReference type="Gene3D" id="3.40.50.300">
    <property type="entry name" value="P-loop containing nucleotide triphosphate hydrolases"/>
    <property type="match status" value="2"/>
</dbReference>
<evidence type="ECO:0000259" key="7">
    <source>
        <dbReference type="Pfam" id="PF01078"/>
    </source>
</evidence>
<feature type="compositionally biased region" description="Acidic residues" evidence="6">
    <location>
        <begin position="574"/>
        <end position="586"/>
    </location>
</feature>
<dbReference type="PANTHER" id="PTHR43473:SF2">
    <property type="entry name" value="MAGNESIUM-CHELATASE SUBUNIT CHLD, CHLOROPLASTIC"/>
    <property type="match status" value="1"/>
</dbReference>
<dbReference type="Gene3D" id="1.10.8.80">
    <property type="entry name" value="Magnesium chelatase subunit I, C-Terminal domain"/>
    <property type="match status" value="1"/>
</dbReference>
<protein>
    <recommendedName>
        <fullName evidence="3">magnesium chelatase</fullName>
        <ecNumber evidence="3">6.6.1.1</ecNumber>
    </recommendedName>
</protein>
<feature type="region of interest" description="Disordered" evidence="6">
    <location>
        <begin position="142"/>
        <end position="168"/>
    </location>
</feature>
<gene>
    <name evidence="9" type="ORF">Golax_023537</name>
</gene>
<accession>A0A7J8ZAW2</accession>
<dbReference type="InterPro" id="IPR027417">
    <property type="entry name" value="P-loop_NTPase"/>
</dbReference>
<keyword evidence="4" id="KW-0547">Nucleotide-binding</keyword>
<evidence type="ECO:0000256" key="5">
    <source>
        <dbReference type="ARBA" id="ARBA00022840"/>
    </source>
</evidence>
<evidence type="ECO:0000256" key="1">
    <source>
        <dbReference type="ARBA" id="ARBA00005173"/>
    </source>
</evidence>
<comment type="caution">
    <text evidence="9">The sequence shown here is derived from an EMBL/GenBank/DDBJ whole genome shotgun (WGS) entry which is preliminary data.</text>
</comment>
<dbReference type="SUPFAM" id="SSF52540">
    <property type="entry name" value="P-loop containing nucleoside triphosphate hydrolases"/>
    <property type="match status" value="1"/>
</dbReference>
<dbReference type="EMBL" id="JABEZV010000004">
    <property type="protein sequence ID" value="MBA0708409.1"/>
    <property type="molecule type" value="Genomic_DNA"/>
</dbReference>
<feature type="compositionally biased region" description="Pro residues" evidence="6">
    <location>
        <begin position="562"/>
        <end position="571"/>
    </location>
</feature>
<evidence type="ECO:0000256" key="3">
    <source>
        <dbReference type="ARBA" id="ARBA00012825"/>
    </source>
</evidence>
<keyword evidence="10" id="KW-1185">Reference proteome</keyword>
<dbReference type="Pfam" id="PF01078">
    <property type="entry name" value="Mg_chelatase"/>
    <property type="match status" value="1"/>
</dbReference>
<dbReference type="GO" id="GO:0005524">
    <property type="term" value="F:ATP binding"/>
    <property type="evidence" value="ECO:0007669"/>
    <property type="project" value="UniProtKB-KW"/>
</dbReference>
<feature type="non-terminal residue" evidence="9">
    <location>
        <position position="586"/>
    </location>
</feature>
<evidence type="ECO:0000256" key="2">
    <source>
        <dbReference type="ARBA" id="ARBA00005799"/>
    </source>
</evidence>
<dbReference type="InterPro" id="IPR000523">
    <property type="entry name" value="Mg_chelatse_chII-like_cat_dom"/>
</dbReference>
<name>A0A7J8ZAW2_9ROSI</name>
<reference evidence="9 10" key="1">
    <citation type="journal article" date="2019" name="Genome Biol. Evol.">
        <title>Insights into the evolution of the New World diploid cottons (Gossypium, subgenus Houzingenia) based on genome sequencing.</title>
        <authorList>
            <person name="Grover C.E."/>
            <person name="Arick M.A. 2nd"/>
            <person name="Thrash A."/>
            <person name="Conover J.L."/>
            <person name="Sanders W.S."/>
            <person name="Peterson D.G."/>
            <person name="Frelichowski J.E."/>
            <person name="Scheffler J.A."/>
            <person name="Scheffler B.E."/>
            <person name="Wendel J.F."/>
        </authorList>
    </citation>
    <scope>NUCLEOTIDE SEQUENCE [LARGE SCALE GENOMIC DNA]</scope>
    <source>
        <strain evidence="9">4</strain>
        <tissue evidence="9">Leaf</tissue>
    </source>
</reference>